<protein>
    <submittedName>
        <fullName evidence="4">(wild Malaysian banana) hypothetical protein</fullName>
    </submittedName>
</protein>
<accession>A0A804HSH9</accession>
<evidence type="ECO:0000313" key="5">
    <source>
        <dbReference type="EnsemblPlants" id="Ma01_p10420.1"/>
    </source>
</evidence>
<evidence type="ECO:0000259" key="2">
    <source>
        <dbReference type="Pfam" id="PF04782"/>
    </source>
</evidence>
<dbReference type="EnsemblPlants" id="Ma01_t10420.1">
    <property type="protein sequence ID" value="Ma01_p10420.1"/>
    <property type="gene ID" value="Ma01_g10420"/>
</dbReference>
<proteinExistence type="predicted"/>
<dbReference type="InParanoid" id="A0A804HSH9"/>
<feature type="compositionally biased region" description="Pro residues" evidence="1">
    <location>
        <begin position="89"/>
        <end position="99"/>
    </location>
</feature>
<dbReference type="PANTHER" id="PTHR21450">
    <property type="entry name" value="PROTEIN ALTERED PHOSPHATE STARVATION RESPONSE 1"/>
    <property type="match status" value="1"/>
</dbReference>
<dbReference type="EMBL" id="HG996466">
    <property type="protein sequence ID" value="CAG1859127.1"/>
    <property type="molecule type" value="Genomic_DNA"/>
</dbReference>
<reference evidence="4" key="1">
    <citation type="submission" date="2021-03" db="EMBL/GenBank/DDBJ databases">
        <authorList>
            <consortium name="Genoscope - CEA"/>
            <person name="William W."/>
        </authorList>
    </citation>
    <scope>NUCLEOTIDE SEQUENCE</scope>
    <source>
        <strain evidence="4">Doubled-haploid Pahang</strain>
    </source>
</reference>
<dbReference type="PANTHER" id="PTHR21450:SF59">
    <property type="entry name" value="PROTEIN, PUTATIVE_ 48652-45869-RELATED"/>
    <property type="match status" value="1"/>
</dbReference>
<reference evidence="5" key="2">
    <citation type="submission" date="2021-05" db="UniProtKB">
        <authorList>
            <consortium name="EnsemblPlants"/>
        </authorList>
    </citation>
    <scope>IDENTIFICATION</scope>
    <source>
        <strain evidence="5">subsp. malaccensis</strain>
    </source>
</reference>
<gene>
    <name evidence="4" type="ORF">GSMUA_294220.1</name>
</gene>
<dbReference type="OMA" id="REEMGHH"/>
<dbReference type="OrthoDB" id="674656at2759"/>
<evidence type="ECO:0000259" key="3">
    <source>
        <dbReference type="Pfam" id="PF04783"/>
    </source>
</evidence>
<feature type="compositionally biased region" description="Basic and acidic residues" evidence="1">
    <location>
        <begin position="206"/>
        <end position="220"/>
    </location>
</feature>
<name>A0A804HSH9_MUSAM</name>
<keyword evidence="6" id="KW-1185">Reference proteome</keyword>
<dbReference type="FunCoup" id="A0A804HSH9">
    <property type="interactions" value="3245"/>
</dbReference>
<feature type="region of interest" description="Disordered" evidence="1">
    <location>
        <begin position="56"/>
        <end position="284"/>
    </location>
</feature>
<dbReference type="AlphaFoldDB" id="A0A804HSH9"/>
<dbReference type="Proteomes" id="UP000012960">
    <property type="component" value="Unplaced"/>
</dbReference>
<sequence length="729" mass="81332">MGCAQSKIENEESVVRCKNRKLFMRDAVASRNAFAAAQAAYAVALKNTGAALSEFGQSELHDHGQSHASAAAASSSSSSSSVAVGMKPSLPPPPPPPPSDSSTSPAAPIQRSASMPADFAISKSKKKSLGKIPADASIREEDEAEHADDDHSAARSSSPAPPPQPQPQPQPQPAPPAPPPSSETWAYFFGSNDHMIPPNLSQPEETTWRETIETEQEKRAPPSPVRTDGAPGDETQATPTKVVDEPSPPPPSKQVKKVKHGGSADHQHAASAGASETKRSKTPAPSVNLIQILNELDDHFLKASESAHEVSKMLEATRMHYHSNFADNRGHIDHSAILMRVITWNRSIKGLSQDVVKDDFDNEEWETHAAILDKMLAWEKKLYDEVKAGELMKIDYQKKLALLNKQKKHGANSMALEKIKSVVSHLHTRYIVDMQSMDSTVSEINRLRDDQLYPRLKELVNGMAKMWETMRFHHGSQLKIIKEIRGLDIPLAPRETSKQHHNRTVQLWKMVGEWDSQFDKLMSNQKDYIKALNRWLNLNVVPIERSSRKDASSPPEQADPLIKILLHAWHDQLENLPVDRAKSSLSTFSGAVQAIMLCQVEELNLKLKWDDAHRDCERKKHEFDVWHHKYTERITATSSDEVNPETVEGATQQDLVSEKKAVVDNAESKLRVSEESYRKQCKMVRDKSLTSLKTHLPELFRAMLDFASSCAEMYKRLSSIRESQSLVND</sequence>
<dbReference type="InterPro" id="IPR006868">
    <property type="entry name" value="DUF630"/>
</dbReference>
<feature type="compositionally biased region" description="Pro residues" evidence="1">
    <location>
        <begin position="159"/>
        <end position="181"/>
    </location>
</feature>
<evidence type="ECO:0000313" key="4">
    <source>
        <dbReference type="EMBL" id="CAG1859127.1"/>
    </source>
</evidence>
<dbReference type="Pfam" id="PF04782">
    <property type="entry name" value="DUF632"/>
    <property type="match status" value="1"/>
</dbReference>
<dbReference type="InterPro" id="IPR006867">
    <property type="entry name" value="DUF632"/>
</dbReference>
<feature type="domain" description="DUF630" evidence="3">
    <location>
        <begin position="1"/>
        <end position="59"/>
    </location>
</feature>
<feature type="domain" description="DUF632" evidence="2">
    <location>
        <begin position="289"/>
        <end position="593"/>
    </location>
</feature>
<evidence type="ECO:0000313" key="6">
    <source>
        <dbReference type="Proteomes" id="UP000012960"/>
    </source>
</evidence>
<feature type="compositionally biased region" description="Low complexity" evidence="1">
    <location>
        <begin position="68"/>
        <end position="84"/>
    </location>
</feature>
<organism evidence="5 6">
    <name type="scientific">Musa acuminata subsp. malaccensis</name>
    <name type="common">Wild banana</name>
    <name type="synonym">Musa malaccensis</name>
    <dbReference type="NCBI Taxonomy" id="214687"/>
    <lineage>
        <taxon>Eukaryota</taxon>
        <taxon>Viridiplantae</taxon>
        <taxon>Streptophyta</taxon>
        <taxon>Embryophyta</taxon>
        <taxon>Tracheophyta</taxon>
        <taxon>Spermatophyta</taxon>
        <taxon>Magnoliopsida</taxon>
        <taxon>Liliopsida</taxon>
        <taxon>Zingiberales</taxon>
        <taxon>Musaceae</taxon>
        <taxon>Musa</taxon>
    </lineage>
</organism>
<dbReference type="Pfam" id="PF04783">
    <property type="entry name" value="DUF630"/>
    <property type="match status" value="1"/>
</dbReference>
<dbReference type="Gramene" id="Ma01_t10420.1">
    <property type="protein sequence ID" value="Ma01_p10420.1"/>
    <property type="gene ID" value="Ma01_g10420"/>
</dbReference>
<evidence type="ECO:0000256" key="1">
    <source>
        <dbReference type="SAM" id="MobiDB-lite"/>
    </source>
</evidence>